<organism evidence="1 2">
    <name type="scientific">Allacma fusca</name>
    <dbReference type="NCBI Taxonomy" id="39272"/>
    <lineage>
        <taxon>Eukaryota</taxon>
        <taxon>Metazoa</taxon>
        <taxon>Ecdysozoa</taxon>
        <taxon>Arthropoda</taxon>
        <taxon>Hexapoda</taxon>
        <taxon>Collembola</taxon>
        <taxon>Symphypleona</taxon>
        <taxon>Sminthuridae</taxon>
        <taxon>Allacma</taxon>
    </lineage>
</organism>
<evidence type="ECO:0000313" key="1">
    <source>
        <dbReference type="EMBL" id="CAG7723259.1"/>
    </source>
</evidence>
<protein>
    <submittedName>
        <fullName evidence="1">Uncharacterized protein</fullName>
    </submittedName>
</protein>
<sequence length="85" mass="9464">DTYTGSYSGNNRNSVEGALLISIPLEINYNSWKSQWTLDFWRVSSHPITESLYRLGDININTVNNDNATDNTSVLVLGIIPGVTF</sequence>
<name>A0A8J2NWZ9_9HEXA</name>
<proteinExistence type="predicted"/>
<gene>
    <name evidence="1" type="ORF">AFUS01_LOCUS12356</name>
</gene>
<accession>A0A8J2NWZ9</accession>
<comment type="caution">
    <text evidence="1">The sequence shown here is derived from an EMBL/GenBank/DDBJ whole genome shotgun (WGS) entry which is preliminary data.</text>
</comment>
<feature type="non-terminal residue" evidence="1">
    <location>
        <position position="1"/>
    </location>
</feature>
<evidence type="ECO:0000313" key="2">
    <source>
        <dbReference type="Proteomes" id="UP000708208"/>
    </source>
</evidence>
<dbReference type="Proteomes" id="UP000708208">
    <property type="component" value="Unassembled WGS sequence"/>
</dbReference>
<keyword evidence="2" id="KW-1185">Reference proteome</keyword>
<reference evidence="1" key="1">
    <citation type="submission" date="2021-06" db="EMBL/GenBank/DDBJ databases">
        <authorList>
            <person name="Hodson N. C."/>
            <person name="Mongue J. A."/>
            <person name="Jaron S. K."/>
        </authorList>
    </citation>
    <scope>NUCLEOTIDE SEQUENCE</scope>
</reference>
<dbReference type="AlphaFoldDB" id="A0A8J2NWZ9"/>
<dbReference type="EMBL" id="CAJVCH010097157">
    <property type="protein sequence ID" value="CAG7723259.1"/>
    <property type="molecule type" value="Genomic_DNA"/>
</dbReference>